<dbReference type="EMBL" id="JAUJYO010000006">
    <property type="protein sequence ID" value="KAK1314434.1"/>
    <property type="molecule type" value="Genomic_DNA"/>
</dbReference>
<evidence type="ECO:0000259" key="7">
    <source>
        <dbReference type="Pfam" id="PF00249"/>
    </source>
</evidence>
<gene>
    <name evidence="9" type="primary">PHL1</name>
    <name evidence="9" type="ORF">QJS10_CPA06g02584</name>
</gene>
<evidence type="ECO:0000259" key="8">
    <source>
        <dbReference type="Pfam" id="PF14379"/>
    </source>
</evidence>
<keyword evidence="5" id="KW-0539">Nucleus</keyword>
<evidence type="ECO:0000313" key="9">
    <source>
        <dbReference type="EMBL" id="KAK1314434.1"/>
    </source>
</evidence>
<evidence type="ECO:0000256" key="6">
    <source>
        <dbReference type="SAM" id="MobiDB-lite"/>
    </source>
</evidence>
<sequence length="365" mass="40849">MKERFYNRSGHQEIRGRQMGVPESIWCFGGGEMRGFGGSLGDLGMKWERRVEGKGKCELAVSGPKTGTSLGRMAKSLSVFHVAQNNGLDSEAKEMSTSHSYSTGWSYGRGFMWKLKITQLVQKRYKTPRTRHLAPVGSKPCIRPRMRWTPELHELFVQAVDQLSGPDSATPKSILLKMCIPGLNIYHVKSHLQKYRLAWYQPEVKEDKISSSSEGKKKIADDKESGISNMNNKSIEGSKTLQMQLELQKILFDQLKVIKDLQIQTEENGHRLCKLLDNQKSVEQALVHATHSVSSTTSSVSKEQPTQPSSLVELSSVITGCFKDAKSIHGHAELVPPSSKRARTHTEGSNTVDLDLHSCFLFITY</sequence>
<dbReference type="Gene3D" id="1.10.10.60">
    <property type="entry name" value="Homeodomain-like"/>
    <property type="match status" value="1"/>
</dbReference>
<dbReference type="NCBIfam" id="TIGR01557">
    <property type="entry name" value="myb_SHAQKYF"/>
    <property type="match status" value="1"/>
</dbReference>
<dbReference type="InterPro" id="IPR025756">
    <property type="entry name" value="Myb_CC_LHEQLE"/>
</dbReference>
<evidence type="ECO:0000313" key="10">
    <source>
        <dbReference type="Proteomes" id="UP001180020"/>
    </source>
</evidence>
<dbReference type="PANTHER" id="PTHR31499">
    <property type="entry name" value="MYB FAMILY TRANSCRIPTION FACTOR PHL11"/>
    <property type="match status" value="1"/>
</dbReference>
<name>A0AAV9ELR5_ACOCL</name>
<comment type="subcellular location">
    <subcellularLocation>
        <location evidence="1">Nucleus</location>
    </subcellularLocation>
</comment>
<evidence type="ECO:0000256" key="3">
    <source>
        <dbReference type="ARBA" id="ARBA00023125"/>
    </source>
</evidence>
<keyword evidence="2" id="KW-0805">Transcription regulation</keyword>
<keyword evidence="4" id="KW-0804">Transcription</keyword>
<evidence type="ECO:0000256" key="1">
    <source>
        <dbReference type="ARBA" id="ARBA00004123"/>
    </source>
</evidence>
<dbReference type="InterPro" id="IPR006447">
    <property type="entry name" value="Myb_dom_plants"/>
</dbReference>
<feature type="domain" description="Myb-like" evidence="7">
    <location>
        <begin position="145"/>
        <end position="196"/>
    </location>
</feature>
<dbReference type="FunFam" id="1.10.10.60:FF:000007">
    <property type="entry name" value="Two-component response regulator"/>
    <property type="match status" value="1"/>
</dbReference>
<evidence type="ECO:0000256" key="4">
    <source>
        <dbReference type="ARBA" id="ARBA00023163"/>
    </source>
</evidence>
<evidence type="ECO:0000256" key="5">
    <source>
        <dbReference type="ARBA" id="ARBA00023242"/>
    </source>
</evidence>
<dbReference type="InterPro" id="IPR001005">
    <property type="entry name" value="SANT/Myb"/>
</dbReference>
<comment type="caution">
    <text evidence="9">The sequence shown here is derived from an EMBL/GenBank/DDBJ whole genome shotgun (WGS) entry which is preliminary data.</text>
</comment>
<dbReference type="InterPro" id="IPR009057">
    <property type="entry name" value="Homeodomain-like_sf"/>
</dbReference>
<feature type="compositionally biased region" description="Basic and acidic residues" evidence="6">
    <location>
        <begin position="210"/>
        <end position="225"/>
    </location>
</feature>
<reference evidence="9" key="2">
    <citation type="submission" date="2023-06" db="EMBL/GenBank/DDBJ databases">
        <authorList>
            <person name="Ma L."/>
            <person name="Liu K.-W."/>
            <person name="Li Z."/>
            <person name="Hsiao Y.-Y."/>
            <person name="Qi Y."/>
            <person name="Fu T."/>
            <person name="Tang G."/>
            <person name="Zhang D."/>
            <person name="Sun W.-H."/>
            <person name="Liu D.-K."/>
            <person name="Li Y."/>
            <person name="Chen G.-Z."/>
            <person name="Liu X.-D."/>
            <person name="Liao X.-Y."/>
            <person name="Jiang Y.-T."/>
            <person name="Yu X."/>
            <person name="Hao Y."/>
            <person name="Huang J."/>
            <person name="Zhao X.-W."/>
            <person name="Ke S."/>
            <person name="Chen Y.-Y."/>
            <person name="Wu W.-L."/>
            <person name="Hsu J.-L."/>
            <person name="Lin Y.-F."/>
            <person name="Huang M.-D."/>
            <person name="Li C.-Y."/>
            <person name="Huang L."/>
            <person name="Wang Z.-W."/>
            <person name="Zhao X."/>
            <person name="Zhong W.-Y."/>
            <person name="Peng D.-H."/>
            <person name="Ahmad S."/>
            <person name="Lan S."/>
            <person name="Zhang J.-S."/>
            <person name="Tsai W.-C."/>
            <person name="Van De Peer Y."/>
            <person name="Liu Z.-J."/>
        </authorList>
    </citation>
    <scope>NUCLEOTIDE SEQUENCE</scope>
    <source>
        <strain evidence="9">CP</strain>
        <tissue evidence="9">Leaves</tissue>
    </source>
</reference>
<dbReference type="GO" id="GO:0003700">
    <property type="term" value="F:DNA-binding transcription factor activity"/>
    <property type="evidence" value="ECO:0007669"/>
    <property type="project" value="InterPro"/>
</dbReference>
<feature type="domain" description="MYB-CC type transcription factor LHEQLE-containing" evidence="8">
    <location>
        <begin position="240"/>
        <end position="280"/>
    </location>
</feature>
<dbReference type="SUPFAM" id="SSF46689">
    <property type="entry name" value="Homeodomain-like"/>
    <property type="match status" value="1"/>
</dbReference>
<feature type="region of interest" description="Disordered" evidence="6">
    <location>
        <begin position="210"/>
        <end position="233"/>
    </location>
</feature>
<dbReference type="Proteomes" id="UP001180020">
    <property type="component" value="Unassembled WGS sequence"/>
</dbReference>
<keyword evidence="10" id="KW-1185">Reference proteome</keyword>
<keyword evidence="3" id="KW-0238">DNA-binding</keyword>
<dbReference type="Pfam" id="PF00249">
    <property type="entry name" value="Myb_DNA-binding"/>
    <property type="match status" value="1"/>
</dbReference>
<dbReference type="Pfam" id="PF14379">
    <property type="entry name" value="Myb_CC_LHEQLE"/>
    <property type="match status" value="1"/>
</dbReference>
<evidence type="ECO:0000256" key="2">
    <source>
        <dbReference type="ARBA" id="ARBA00023015"/>
    </source>
</evidence>
<dbReference type="PANTHER" id="PTHR31499:SF80">
    <property type="entry name" value="HTH MYB-TYPE DOMAIN-CONTAINING PROTEIN"/>
    <property type="match status" value="1"/>
</dbReference>
<reference evidence="9" key="1">
    <citation type="journal article" date="2023" name="Nat. Commun.">
        <title>Diploid and tetraploid genomes of Acorus and the evolution of monocots.</title>
        <authorList>
            <person name="Ma L."/>
            <person name="Liu K.W."/>
            <person name="Li Z."/>
            <person name="Hsiao Y.Y."/>
            <person name="Qi Y."/>
            <person name="Fu T."/>
            <person name="Tang G.D."/>
            <person name="Zhang D."/>
            <person name="Sun W.H."/>
            <person name="Liu D.K."/>
            <person name="Li Y."/>
            <person name="Chen G.Z."/>
            <person name="Liu X.D."/>
            <person name="Liao X.Y."/>
            <person name="Jiang Y.T."/>
            <person name="Yu X."/>
            <person name="Hao Y."/>
            <person name="Huang J."/>
            <person name="Zhao X.W."/>
            <person name="Ke S."/>
            <person name="Chen Y.Y."/>
            <person name="Wu W.L."/>
            <person name="Hsu J.L."/>
            <person name="Lin Y.F."/>
            <person name="Huang M.D."/>
            <person name="Li C.Y."/>
            <person name="Huang L."/>
            <person name="Wang Z.W."/>
            <person name="Zhao X."/>
            <person name="Zhong W.Y."/>
            <person name="Peng D.H."/>
            <person name="Ahmad S."/>
            <person name="Lan S."/>
            <person name="Zhang J.S."/>
            <person name="Tsai W.C."/>
            <person name="Van de Peer Y."/>
            <person name="Liu Z.J."/>
        </authorList>
    </citation>
    <scope>NUCLEOTIDE SEQUENCE</scope>
    <source>
        <strain evidence="9">CP</strain>
    </source>
</reference>
<proteinExistence type="predicted"/>
<organism evidence="9 10">
    <name type="scientific">Acorus calamus</name>
    <name type="common">Sweet flag</name>
    <dbReference type="NCBI Taxonomy" id="4465"/>
    <lineage>
        <taxon>Eukaryota</taxon>
        <taxon>Viridiplantae</taxon>
        <taxon>Streptophyta</taxon>
        <taxon>Embryophyta</taxon>
        <taxon>Tracheophyta</taxon>
        <taxon>Spermatophyta</taxon>
        <taxon>Magnoliopsida</taxon>
        <taxon>Liliopsida</taxon>
        <taxon>Acoraceae</taxon>
        <taxon>Acorus</taxon>
    </lineage>
</organism>
<protein>
    <submittedName>
        <fullName evidence="9">Protein PHR1-LIKE 1</fullName>
    </submittedName>
</protein>
<dbReference type="AlphaFoldDB" id="A0AAV9ELR5"/>
<dbReference type="GO" id="GO:0003677">
    <property type="term" value="F:DNA binding"/>
    <property type="evidence" value="ECO:0007669"/>
    <property type="project" value="UniProtKB-KW"/>
</dbReference>
<dbReference type="InterPro" id="IPR046955">
    <property type="entry name" value="PHR1-like"/>
</dbReference>
<accession>A0AAV9ELR5</accession>
<dbReference type="GO" id="GO:0005634">
    <property type="term" value="C:nucleus"/>
    <property type="evidence" value="ECO:0007669"/>
    <property type="project" value="UniProtKB-SubCell"/>
</dbReference>